<feature type="region of interest" description="Disordered" evidence="1">
    <location>
        <begin position="134"/>
        <end position="175"/>
    </location>
</feature>
<feature type="transmembrane region" description="Helical" evidence="2">
    <location>
        <begin position="89"/>
        <end position="119"/>
    </location>
</feature>
<name>A0ABR0EIP5_ZASCE</name>
<dbReference type="Proteomes" id="UP001305779">
    <property type="component" value="Unassembled WGS sequence"/>
</dbReference>
<dbReference type="EMBL" id="JAXOVC010000005">
    <property type="protein sequence ID" value="KAK4501365.1"/>
    <property type="molecule type" value="Genomic_DNA"/>
</dbReference>
<accession>A0ABR0EIP5</accession>
<evidence type="ECO:0000313" key="3">
    <source>
        <dbReference type="EMBL" id="KAK4501365.1"/>
    </source>
</evidence>
<evidence type="ECO:0000313" key="4">
    <source>
        <dbReference type="Proteomes" id="UP001305779"/>
    </source>
</evidence>
<evidence type="ECO:0000256" key="1">
    <source>
        <dbReference type="SAM" id="MobiDB-lite"/>
    </source>
</evidence>
<feature type="compositionally biased region" description="Low complexity" evidence="1">
    <location>
        <begin position="166"/>
        <end position="175"/>
    </location>
</feature>
<reference evidence="3 4" key="1">
    <citation type="journal article" date="2023" name="G3 (Bethesda)">
        <title>A chromosome-level genome assembly of Zasmidium syzygii isolated from banana leaves.</title>
        <authorList>
            <person name="van Westerhoven A.C."/>
            <person name="Mehrabi R."/>
            <person name="Talebi R."/>
            <person name="Steentjes M.B.F."/>
            <person name="Corcolon B."/>
            <person name="Chong P.A."/>
            <person name="Kema G.H.J."/>
            <person name="Seidl M.F."/>
        </authorList>
    </citation>
    <scope>NUCLEOTIDE SEQUENCE [LARGE SCALE GENOMIC DNA]</scope>
    <source>
        <strain evidence="3 4">P124</strain>
    </source>
</reference>
<organism evidence="3 4">
    <name type="scientific">Zasmidium cellare</name>
    <name type="common">Wine cellar mold</name>
    <name type="synonym">Racodium cellare</name>
    <dbReference type="NCBI Taxonomy" id="395010"/>
    <lineage>
        <taxon>Eukaryota</taxon>
        <taxon>Fungi</taxon>
        <taxon>Dikarya</taxon>
        <taxon>Ascomycota</taxon>
        <taxon>Pezizomycotina</taxon>
        <taxon>Dothideomycetes</taxon>
        <taxon>Dothideomycetidae</taxon>
        <taxon>Mycosphaerellales</taxon>
        <taxon>Mycosphaerellaceae</taxon>
        <taxon>Zasmidium</taxon>
    </lineage>
</organism>
<sequence>MSDLDLGALFGNMGKILLAVLTFIISFIPIGAFAFISAYLVSSDDRAHFFERKAPKQDTITGFLVFLGGLHCAVTFFLALLWGTEGSSAVLVITYSVAVVITVMLGLGLGGLILGIMWYNFQKYVLKTDPEAGKAQSGEYQPVASGNEHELESGTQDSQEADEPTTEPTTESTKV</sequence>
<keyword evidence="2" id="KW-1133">Transmembrane helix</keyword>
<keyword evidence="2" id="KW-0812">Transmembrane</keyword>
<keyword evidence="4" id="KW-1185">Reference proteome</keyword>
<keyword evidence="2" id="KW-0472">Membrane</keyword>
<proteinExistence type="predicted"/>
<feature type="transmembrane region" description="Helical" evidence="2">
    <location>
        <begin position="16"/>
        <end position="41"/>
    </location>
</feature>
<gene>
    <name evidence="3" type="ORF">PRZ48_007173</name>
</gene>
<evidence type="ECO:0008006" key="5">
    <source>
        <dbReference type="Google" id="ProtNLM"/>
    </source>
</evidence>
<feature type="transmembrane region" description="Helical" evidence="2">
    <location>
        <begin position="62"/>
        <end position="83"/>
    </location>
</feature>
<comment type="caution">
    <text evidence="3">The sequence shown here is derived from an EMBL/GenBank/DDBJ whole genome shotgun (WGS) entry which is preliminary data.</text>
</comment>
<evidence type="ECO:0000256" key="2">
    <source>
        <dbReference type="SAM" id="Phobius"/>
    </source>
</evidence>
<protein>
    <recommendedName>
        <fullName evidence="5">DUF4870 domain-containing protein</fullName>
    </recommendedName>
</protein>